<organism evidence="1 2">
    <name type="scientific">Haloactinospora alba</name>
    <dbReference type="NCBI Taxonomy" id="405555"/>
    <lineage>
        <taxon>Bacteria</taxon>
        <taxon>Bacillati</taxon>
        <taxon>Actinomycetota</taxon>
        <taxon>Actinomycetes</taxon>
        <taxon>Streptosporangiales</taxon>
        <taxon>Nocardiopsidaceae</taxon>
        <taxon>Haloactinospora</taxon>
    </lineage>
</organism>
<evidence type="ECO:0000313" key="2">
    <source>
        <dbReference type="Proteomes" id="UP000317422"/>
    </source>
</evidence>
<gene>
    <name evidence="1" type="ORF">FHX37_4039</name>
</gene>
<keyword evidence="2" id="KW-1185">Reference proteome</keyword>
<name>A0A543NA34_9ACTN</name>
<dbReference type="EMBL" id="VFQC01000002">
    <property type="protein sequence ID" value="TQN28679.1"/>
    <property type="molecule type" value="Genomic_DNA"/>
</dbReference>
<reference evidence="1 2" key="1">
    <citation type="submission" date="2019-06" db="EMBL/GenBank/DDBJ databases">
        <title>Sequencing the genomes of 1000 actinobacteria strains.</title>
        <authorList>
            <person name="Klenk H.-P."/>
        </authorList>
    </citation>
    <scope>NUCLEOTIDE SEQUENCE [LARGE SCALE GENOMIC DNA]</scope>
    <source>
        <strain evidence="1 2">DSM 45015</strain>
    </source>
</reference>
<evidence type="ECO:0000313" key="1">
    <source>
        <dbReference type="EMBL" id="TQN28679.1"/>
    </source>
</evidence>
<accession>A0A543NA34</accession>
<dbReference type="InterPro" id="IPR010982">
    <property type="entry name" value="Lambda_DNA-bd_dom_sf"/>
</dbReference>
<dbReference type="SUPFAM" id="SSF47413">
    <property type="entry name" value="lambda repressor-like DNA-binding domains"/>
    <property type="match status" value="1"/>
</dbReference>
<dbReference type="Proteomes" id="UP000317422">
    <property type="component" value="Unassembled WGS sequence"/>
</dbReference>
<dbReference type="CDD" id="cd00093">
    <property type="entry name" value="HTH_XRE"/>
    <property type="match status" value="1"/>
</dbReference>
<dbReference type="GO" id="GO:0003677">
    <property type="term" value="F:DNA binding"/>
    <property type="evidence" value="ECO:0007669"/>
    <property type="project" value="InterPro"/>
</dbReference>
<dbReference type="RefSeq" id="WP_141925696.1">
    <property type="nucleotide sequence ID" value="NZ_VFQC01000002.1"/>
</dbReference>
<sequence length="474" mass="51481">MAGKAFEPITIPSWAWKREETRRILRDRDMAGLLRFAQKYGGASQTKLATVTGIAQGRVSEIMNGHKNMTAFGVIERVADGLDMPDPERMLLGLAPQNPEIRTGENASTPTDMSTPVQPSVEIFAEEDRVRRRDFVGLAGSAAVQAATRPPTGIDAIARTLTRYTCASSTSSPHTTERIDLRSLVTAVHTAKSDYQACRHSNVVARLPELLGRLEAAVSNYDGDSLMRVRALQAEAYHTAASVLLKSEERGLAWLAADRSMRMAERSASLATIGASARVIIRALTKDRCYRTATELATTTAERVEQETDNPSSGSLSVYGALLLSGSIAAAQHEDRRQAYALLDEAETVGRRLGGDHNHHWTAFGPTNVLLHRVNAAVTLGDAGSAIDYARRIHPDTIDVMERKVTLFVDAARAYSQWGKLDKAYESLAAAEQFASEELSVRPDVHDLINDIGTRASGHLSSNITGLAHRAGLN</sequence>
<comment type="caution">
    <text evidence="1">The sequence shown here is derived from an EMBL/GenBank/DDBJ whole genome shotgun (WGS) entry which is preliminary data.</text>
</comment>
<dbReference type="OrthoDB" id="4522476at2"/>
<dbReference type="AlphaFoldDB" id="A0A543NA34"/>
<evidence type="ECO:0008006" key="3">
    <source>
        <dbReference type="Google" id="ProtNLM"/>
    </source>
</evidence>
<protein>
    <recommendedName>
        <fullName evidence="3">Helix-turn-helix protein</fullName>
    </recommendedName>
</protein>
<proteinExistence type="predicted"/>
<dbReference type="InterPro" id="IPR001387">
    <property type="entry name" value="Cro/C1-type_HTH"/>
</dbReference>